<sequence length="186" mass="22012">MSQILSQEFLRRTMLTEWFVANQLHESARSLTYPDFPSEWRWDEKKYHGNKDRHGNIGRIHFVHPSAGERYYLRMLLMVAKGAQNFESLRTYNNFLYPSFKETCRAHGLLEDDQEWYNAFDEAASWATSSQLRDLFVTMLLFCEVGDEFTFFEKVWTLLADDIQYNARQILNHPAYQMSGDALKIS</sequence>
<protein>
    <submittedName>
        <fullName evidence="1">Uncharacterized protein</fullName>
    </submittedName>
</protein>
<dbReference type="AlphaFoldDB" id="A0A3L6FX41"/>
<reference evidence="1 2" key="1">
    <citation type="journal article" date="2018" name="Nat. Genet.">
        <title>Extensive intraspecific gene order and gene structural variations between Mo17 and other maize genomes.</title>
        <authorList>
            <person name="Sun S."/>
            <person name="Zhou Y."/>
            <person name="Chen J."/>
            <person name="Shi J."/>
            <person name="Zhao H."/>
            <person name="Zhao H."/>
            <person name="Song W."/>
            <person name="Zhang M."/>
            <person name="Cui Y."/>
            <person name="Dong X."/>
            <person name="Liu H."/>
            <person name="Ma X."/>
            <person name="Jiao Y."/>
            <person name="Wang B."/>
            <person name="Wei X."/>
            <person name="Stein J.C."/>
            <person name="Glaubitz J.C."/>
            <person name="Lu F."/>
            <person name="Yu G."/>
            <person name="Liang C."/>
            <person name="Fengler K."/>
            <person name="Li B."/>
            <person name="Rafalski A."/>
            <person name="Schnable P.S."/>
            <person name="Ware D.H."/>
            <person name="Buckler E.S."/>
            <person name="Lai J."/>
        </authorList>
    </citation>
    <scope>NUCLEOTIDE SEQUENCE [LARGE SCALE GENOMIC DNA]</scope>
    <source>
        <strain evidence="2">cv. Missouri 17</strain>
        <tissue evidence="1">Seedling</tissue>
    </source>
</reference>
<comment type="caution">
    <text evidence="1">The sequence shown here is derived from an EMBL/GenBank/DDBJ whole genome shotgun (WGS) entry which is preliminary data.</text>
</comment>
<evidence type="ECO:0000313" key="2">
    <source>
        <dbReference type="Proteomes" id="UP000251960"/>
    </source>
</evidence>
<dbReference type="EMBL" id="NCVQ01000003">
    <property type="protein sequence ID" value="PWZ39073.1"/>
    <property type="molecule type" value="Genomic_DNA"/>
</dbReference>
<accession>A0A3L6FX41</accession>
<name>A0A3L6FX41_MAIZE</name>
<proteinExistence type="predicted"/>
<dbReference type="PANTHER" id="PTHR10492">
    <property type="match status" value="1"/>
</dbReference>
<evidence type="ECO:0000313" key="1">
    <source>
        <dbReference type="EMBL" id="PWZ39073.1"/>
    </source>
</evidence>
<dbReference type="Proteomes" id="UP000251960">
    <property type="component" value="Chromosome 2"/>
</dbReference>
<dbReference type="PANTHER" id="PTHR10492:SF57">
    <property type="entry name" value="ATP-DEPENDENT DNA HELICASE"/>
    <property type="match status" value="1"/>
</dbReference>
<gene>
    <name evidence="1" type="ORF">Zm00014a_002291</name>
</gene>
<organism evidence="1 2">
    <name type="scientific">Zea mays</name>
    <name type="common">Maize</name>
    <dbReference type="NCBI Taxonomy" id="4577"/>
    <lineage>
        <taxon>Eukaryota</taxon>
        <taxon>Viridiplantae</taxon>
        <taxon>Streptophyta</taxon>
        <taxon>Embryophyta</taxon>
        <taxon>Tracheophyta</taxon>
        <taxon>Spermatophyta</taxon>
        <taxon>Magnoliopsida</taxon>
        <taxon>Liliopsida</taxon>
        <taxon>Poales</taxon>
        <taxon>Poaceae</taxon>
        <taxon>PACMAD clade</taxon>
        <taxon>Panicoideae</taxon>
        <taxon>Andropogonodae</taxon>
        <taxon>Andropogoneae</taxon>
        <taxon>Tripsacinae</taxon>
        <taxon>Zea</taxon>
    </lineage>
</organism>